<dbReference type="AlphaFoldDB" id="A0AAE0CC27"/>
<reference evidence="3 4" key="1">
    <citation type="journal article" date="2015" name="Genome Biol. Evol.">
        <title>Comparative Genomics of a Bacterivorous Green Alga Reveals Evolutionary Causalities and Consequences of Phago-Mixotrophic Mode of Nutrition.</title>
        <authorList>
            <person name="Burns J.A."/>
            <person name="Paasch A."/>
            <person name="Narechania A."/>
            <person name="Kim E."/>
        </authorList>
    </citation>
    <scope>NUCLEOTIDE SEQUENCE [LARGE SCALE GENOMIC DNA]</scope>
    <source>
        <strain evidence="3 4">PLY_AMNH</strain>
    </source>
</reference>
<feature type="transmembrane region" description="Helical" evidence="2">
    <location>
        <begin position="110"/>
        <end position="130"/>
    </location>
</feature>
<organism evidence="3 4">
    <name type="scientific">Cymbomonas tetramitiformis</name>
    <dbReference type="NCBI Taxonomy" id="36881"/>
    <lineage>
        <taxon>Eukaryota</taxon>
        <taxon>Viridiplantae</taxon>
        <taxon>Chlorophyta</taxon>
        <taxon>Pyramimonadophyceae</taxon>
        <taxon>Pyramimonadales</taxon>
        <taxon>Pyramimonadaceae</taxon>
        <taxon>Cymbomonas</taxon>
    </lineage>
</organism>
<keyword evidence="2" id="KW-0472">Membrane</keyword>
<evidence type="ECO:0000313" key="3">
    <source>
        <dbReference type="EMBL" id="KAK3251160.1"/>
    </source>
</evidence>
<evidence type="ECO:0000313" key="4">
    <source>
        <dbReference type="Proteomes" id="UP001190700"/>
    </source>
</evidence>
<sequence>MRDDQMFTQLQWGTRDAAAPWVLPALESLEARRLPTAAPPALQVRVAERPEHVDERWTRNVDEREGSPDAQPTLWPWAAGTGSPREARLDKPRFAARWAQLRRNLQLHRFAQAAYLVVVLALVVSTAAGWQANVAEQDEVLPYTVLDELQPLGDTTVTKDEAAWLDTELNATFGGHPDFKEEH</sequence>
<keyword evidence="4" id="KW-1185">Reference proteome</keyword>
<comment type="caution">
    <text evidence="3">The sequence shown here is derived from an EMBL/GenBank/DDBJ whole genome shotgun (WGS) entry which is preliminary data.</text>
</comment>
<dbReference type="Proteomes" id="UP001190700">
    <property type="component" value="Unassembled WGS sequence"/>
</dbReference>
<evidence type="ECO:0000256" key="1">
    <source>
        <dbReference type="SAM" id="MobiDB-lite"/>
    </source>
</evidence>
<gene>
    <name evidence="3" type="ORF">CYMTET_39492</name>
</gene>
<dbReference type="EMBL" id="LGRX02026231">
    <property type="protein sequence ID" value="KAK3251160.1"/>
    <property type="molecule type" value="Genomic_DNA"/>
</dbReference>
<proteinExistence type="predicted"/>
<evidence type="ECO:0000256" key="2">
    <source>
        <dbReference type="SAM" id="Phobius"/>
    </source>
</evidence>
<name>A0AAE0CC27_9CHLO</name>
<feature type="region of interest" description="Disordered" evidence="1">
    <location>
        <begin position="61"/>
        <end position="86"/>
    </location>
</feature>
<evidence type="ECO:0008006" key="5">
    <source>
        <dbReference type="Google" id="ProtNLM"/>
    </source>
</evidence>
<accession>A0AAE0CC27</accession>
<keyword evidence="2" id="KW-0812">Transmembrane</keyword>
<protein>
    <recommendedName>
        <fullName evidence="5">Transmembrane protein</fullName>
    </recommendedName>
</protein>
<keyword evidence="2" id="KW-1133">Transmembrane helix</keyword>